<reference evidence="1" key="1">
    <citation type="submission" date="2013-04" db="EMBL/GenBank/DDBJ databases">
        <authorList>
            <person name="Qu J."/>
            <person name="Murali S.C."/>
            <person name="Bandaranaike D."/>
            <person name="Bellair M."/>
            <person name="Blankenburg K."/>
            <person name="Chao H."/>
            <person name="Dinh H."/>
            <person name="Doddapaneni H."/>
            <person name="Downs B."/>
            <person name="Dugan-Rocha S."/>
            <person name="Elkadiri S."/>
            <person name="Gnanaolivu R.D."/>
            <person name="Hernandez B."/>
            <person name="Javaid M."/>
            <person name="Jayaseelan J.C."/>
            <person name="Lee S."/>
            <person name="Li M."/>
            <person name="Ming W."/>
            <person name="Munidasa M."/>
            <person name="Muniz J."/>
            <person name="Nguyen L."/>
            <person name="Ongeri F."/>
            <person name="Osuji N."/>
            <person name="Pu L.-L."/>
            <person name="Puazo M."/>
            <person name="Qu C."/>
            <person name="Quiroz J."/>
            <person name="Raj R."/>
            <person name="Weissenberger G."/>
            <person name="Xin Y."/>
            <person name="Zou X."/>
            <person name="Han Y."/>
            <person name="Richards S."/>
            <person name="Worley K."/>
            <person name="Muzny D."/>
            <person name="Gibbs R."/>
        </authorList>
    </citation>
    <scope>NUCLEOTIDE SEQUENCE</scope>
    <source>
        <strain evidence="1">Sampled in the wild</strain>
    </source>
</reference>
<keyword evidence="2" id="KW-1185">Reference proteome</keyword>
<dbReference type="AlphaFoldDB" id="A0A8K0KIR8"/>
<gene>
    <name evidence="1" type="ORF">J437_LFUL014873</name>
</gene>
<sequence length="78" mass="9197">MLDYMIWPWCERSDLLNIFGGDQFKLPKDKLMRLMEWKKAMKEDEGVKGSYLEPEVHAKFLKSRMAGTPDYDLSVSNH</sequence>
<dbReference type="InterPro" id="IPR036282">
    <property type="entry name" value="Glutathione-S-Trfase_C_sf"/>
</dbReference>
<evidence type="ECO:0000313" key="2">
    <source>
        <dbReference type="Proteomes" id="UP000792457"/>
    </source>
</evidence>
<comment type="caution">
    <text evidence="1">The sequence shown here is derived from an EMBL/GenBank/DDBJ whole genome shotgun (WGS) entry which is preliminary data.</text>
</comment>
<reference evidence="1" key="2">
    <citation type="submission" date="2017-10" db="EMBL/GenBank/DDBJ databases">
        <title>Ladona fulva Genome sequencing and assembly.</title>
        <authorList>
            <person name="Murali S."/>
            <person name="Richards S."/>
            <person name="Bandaranaike D."/>
            <person name="Bellair M."/>
            <person name="Blankenburg K."/>
            <person name="Chao H."/>
            <person name="Dinh H."/>
            <person name="Doddapaneni H."/>
            <person name="Dugan-Rocha S."/>
            <person name="Elkadiri S."/>
            <person name="Gnanaolivu R."/>
            <person name="Hernandez B."/>
            <person name="Skinner E."/>
            <person name="Javaid M."/>
            <person name="Lee S."/>
            <person name="Li M."/>
            <person name="Ming W."/>
            <person name="Munidasa M."/>
            <person name="Muniz J."/>
            <person name="Nguyen L."/>
            <person name="Hughes D."/>
            <person name="Osuji N."/>
            <person name="Pu L.-L."/>
            <person name="Puazo M."/>
            <person name="Qu C."/>
            <person name="Quiroz J."/>
            <person name="Raj R."/>
            <person name="Weissenberger G."/>
            <person name="Xin Y."/>
            <person name="Zou X."/>
            <person name="Han Y."/>
            <person name="Worley K."/>
            <person name="Muzny D."/>
            <person name="Gibbs R."/>
        </authorList>
    </citation>
    <scope>NUCLEOTIDE SEQUENCE</scope>
    <source>
        <strain evidence="1">Sampled in the wild</strain>
    </source>
</reference>
<proteinExistence type="predicted"/>
<organism evidence="1 2">
    <name type="scientific">Ladona fulva</name>
    <name type="common">Scarce chaser dragonfly</name>
    <name type="synonym">Libellula fulva</name>
    <dbReference type="NCBI Taxonomy" id="123851"/>
    <lineage>
        <taxon>Eukaryota</taxon>
        <taxon>Metazoa</taxon>
        <taxon>Ecdysozoa</taxon>
        <taxon>Arthropoda</taxon>
        <taxon>Hexapoda</taxon>
        <taxon>Insecta</taxon>
        <taxon>Pterygota</taxon>
        <taxon>Palaeoptera</taxon>
        <taxon>Odonata</taxon>
        <taxon>Epiprocta</taxon>
        <taxon>Anisoptera</taxon>
        <taxon>Libelluloidea</taxon>
        <taxon>Libellulidae</taxon>
        <taxon>Ladona</taxon>
    </lineage>
</organism>
<dbReference type="Gene3D" id="1.20.1050.10">
    <property type="match status" value="1"/>
</dbReference>
<dbReference type="Proteomes" id="UP000792457">
    <property type="component" value="Unassembled WGS sequence"/>
</dbReference>
<dbReference type="SUPFAM" id="SSF47616">
    <property type="entry name" value="GST C-terminal domain-like"/>
    <property type="match status" value="1"/>
</dbReference>
<dbReference type="Gene3D" id="3.40.30.10">
    <property type="entry name" value="Glutaredoxin"/>
    <property type="match status" value="1"/>
</dbReference>
<dbReference type="EMBL" id="KZ308931">
    <property type="protein sequence ID" value="KAG8235615.1"/>
    <property type="molecule type" value="Genomic_DNA"/>
</dbReference>
<protein>
    <submittedName>
        <fullName evidence="1">Uncharacterized protein</fullName>
    </submittedName>
</protein>
<name>A0A8K0KIR8_LADFU</name>
<evidence type="ECO:0000313" key="1">
    <source>
        <dbReference type="EMBL" id="KAG8235615.1"/>
    </source>
</evidence>
<dbReference type="OrthoDB" id="4951845at2759"/>
<accession>A0A8K0KIR8</accession>